<evidence type="ECO:0000313" key="8">
    <source>
        <dbReference type="Proteomes" id="UP000279236"/>
    </source>
</evidence>
<dbReference type="RefSeq" id="XP_028473123.1">
    <property type="nucleotide sequence ID" value="XM_028618756.1"/>
</dbReference>
<dbReference type="GO" id="GO:0046856">
    <property type="term" value="P:phosphatidylinositol dephosphorylation"/>
    <property type="evidence" value="ECO:0007669"/>
    <property type="project" value="InterPro"/>
</dbReference>
<dbReference type="PROSITE" id="PS50275">
    <property type="entry name" value="SAC"/>
    <property type="match status" value="1"/>
</dbReference>
<proteinExistence type="inferred from homology"/>
<reference evidence="7 8" key="1">
    <citation type="submission" date="2018-11" db="EMBL/GenBank/DDBJ databases">
        <title>Genome sequence of Apiotrichum porosum DSM 27194.</title>
        <authorList>
            <person name="Aliyu H."/>
            <person name="Gorte O."/>
            <person name="Ochsenreither K."/>
        </authorList>
    </citation>
    <scope>NUCLEOTIDE SEQUENCE [LARGE SCALE GENOMIC DNA]</scope>
    <source>
        <strain evidence="7 8">DSM 27194</strain>
    </source>
</reference>
<dbReference type="InterPro" id="IPR046985">
    <property type="entry name" value="IP5"/>
</dbReference>
<dbReference type="Pfam" id="PF02383">
    <property type="entry name" value="Syja_N"/>
    <property type="match status" value="1"/>
</dbReference>
<keyword evidence="8" id="KW-1185">Reference proteome</keyword>
<dbReference type="InterPro" id="IPR036691">
    <property type="entry name" value="Endo/exonu/phosph_ase_sf"/>
</dbReference>
<dbReference type="InterPro" id="IPR002013">
    <property type="entry name" value="SAC_dom"/>
</dbReference>
<feature type="compositionally biased region" description="Low complexity" evidence="5">
    <location>
        <begin position="1245"/>
        <end position="1273"/>
    </location>
</feature>
<gene>
    <name evidence="7" type="primary">INP52_1</name>
    <name evidence="7" type="ORF">EHS24_003050</name>
</gene>
<dbReference type="GO" id="GO:0004439">
    <property type="term" value="F:phosphatidylinositol-4,5-bisphosphate 5-phosphatase activity"/>
    <property type="evidence" value="ECO:0007669"/>
    <property type="project" value="UniProtKB-EC"/>
</dbReference>
<dbReference type="GeneID" id="39587593"/>
<dbReference type="SMART" id="SM00128">
    <property type="entry name" value="IPPc"/>
    <property type="match status" value="1"/>
</dbReference>
<feature type="domain" description="SAC" evidence="6">
    <location>
        <begin position="162"/>
        <end position="539"/>
    </location>
</feature>
<feature type="compositionally biased region" description="Pro residues" evidence="5">
    <location>
        <begin position="961"/>
        <end position="971"/>
    </location>
</feature>
<dbReference type="GO" id="GO:0005737">
    <property type="term" value="C:cytoplasm"/>
    <property type="evidence" value="ECO:0007669"/>
    <property type="project" value="TreeGrafter"/>
</dbReference>
<keyword evidence="4" id="KW-0378">Hydrolase</keyword>
<dbReference type="InterPro" id="IPR000300">
    <property type="entry name" value="IPPc"/>
</dbReference>
<comment type="similarity">
    <text evidence="1">Belongs to the synaptojanin family.</text>
</comment>
<evidence type="ECO:0000256" key="2">
    <source>
        <dbReference type="ARBA" id="ARBA00009678"/>
    </source>
</evidence>
<protein>
    <recommendedName>
        <fullName evidence="3">phosphoinositide 5-phosphatase</fullName>
        <ecNumber evidence="3">3.1.3.36</ecNumber>
    </recommendedName>
</protein>
<feature type="compositionally biased region" description="Polar residues" evidence="5">
    <location>
        <begin position="1086"/>
        <end position="1095"/>
    </location>
</feature>
<feature type="compositionally biased region" description="Low complexity" evidence="5">
    <location>
        <begin position="1190"/>
        <end position="1234"/>
    </location>
</feature>
<evidence type="ECO:0000259" key="6">
    <source>
        <dbReference type="PROSITE" id="PS50275"/>
    </source>
</evidence>
<dbReference type="PANTHER" id="PTHR11200">
    <property type="entry name" value="INOSITOL 5-PHOSPHATASE"/>
    <property type="match status" value="1"/>
</dbReference>
<evidence type="ECO:0000313" key="7">
    <source>
        <dbReference type="EMBL" id="RSH77976.1"/>
    </source>
</evidence>
<dbReference type="Pfam" id="PF22669">
    <property type="entry name" value="Exo_endo_phos2"/>
    <property type="match status" value="1"/>
</dbReference>
<dbReference type="OrthoDB" id="405996at2759"/>
<feature type="region of interest" description="Disordered" evidence="5">
    <location>
        <begin position="1086"/>
        <end position="1289"/>
    </location>
</feature>
<dbReference type="EMBL" id="RSCE01000014">
    <property type="protein sequence ID" value="RSH77976.1"/>
    <property type="molecule type" value="Genomic_DNA"/>
</dbReference>
<feature type="compositionally biased region" description="Low complexity" evidence="5">
    <location>
        <begin position="1013"/>
        <end position="1031"/>
    </location>
</feature>
<dbReference type="EC" id="3.1.3.36" evidence="3"/>
<comment type="similarity">
    <text evidence="2">In the central section; belongs to the inositol 1,4,5-trisphosphate 5-phosphatase family.</text>
</comment>
<feature type="compositionally biased region" description="Low complexity" evidence="5">
    <location>
        <begin position="1139"/>
        <end position="1156"/>
    </location>
</feature>
<evidence type="ECO:0000256" key="3">
    <source>
        <dbReference type="ARBA" id="ARBA00013044"/>
    </source>
</evidence>
<organism evidence="7 8">
    <name type="scientific">Apiotrichum porosum</name>
    <dbReference type="NCBI Taxonomy" id="105984"/>
    <lineage>
        <taxon>Eukaryota</taxon>
        <taxon>Fungi</taxon>
        <taxon>Dikarya</taxon>
        <taxon>Basidiomycota</taxon>
        <taxon>Agaricomycotina</taxon>
        <taxon>Tremellomycetes</taxon>
        <taxon>Trichosporonales</taxon>
        <taxon>Trichosporonaceae</taxon>
        <taxon>Apiotrichum</taxon>
    </lineage>
</organism>
<dbReference type="STRING" id="105984.A0A427XGN2"/>
<dbReference type="GO" id="GO:0043813">
    <property type="term" value="F:phosphatidylinositol-3,5-bisphosphate 5-phosphatase activity"/>
    <property type="evidence" value="ECO:0007669"/>
    <property type="project" value="TreeGrafter"/>
</dbReference>
<dbReference type="PANTHER" id="PTHR11200:SF257">
    <property type="entry name" value="PHOSPHOINOSITIDE 5-PHOSPHATASE"/>
    <property type="match status" value="1"/>
</dbReference>
<feature type="compositionally biased region" description="Low complexity" evidence="5">
    <location>
        <begin position="1164"/>
        <end position="1178"/>
    </location>
</feature>
<feature type="compositionally biased region" description="Pro residues" evidence="5">
    <location>
        <begin position="1179"/>
        <end position="1189"/>
    </location>
</feature>
<comment type="caution">
    <text evidence="7">The sequence shown here is derived from an EMBL/GenBank/DDBJ whole genome shotgun (WGS) entry which is preliminary data.</text>
</comment>
<dbReference type="Gene3D" id="3.60.10.10">
    <property type="entry name" value="Endonuclease/exonuclease/phosphatase"/>
    <property type="match status" value="1"/>
</dbReference>
<evidence type="ECO:0000256" key="1">
    <source>
        <dbReference type="ARBA" id="ARBA00008943"/>
    </source>
</evidence>
<dbReference type="Proteomes" id="UP000279236">
    <property type="component" value="Unassembled WGS sequence"/>
</dbReference>
<sequence length="1289" mass="137752">MPVQLYLRAQPRAFFLLSETHALVFRQPGAEEGGKASRSVVVAEFLPIGEVDRVGLIDVCRGRSVAGVLGVTSVPSDRSPIPDVFLLVLSASTPLPPLLPNSPLRPSRVVQVDFYSLTSAYWDAPGLVPDVQEEDYDSPYRVTGKQLSQAAAEGIENPTAGMKKYLENGGFFHAEACRWDISKRLGSDGTNNFIAAEHGRSPLGDHHHSPLEEFDERFVWNASLLAPFLAFRRGLVPSVRDELDAHALLLPVIQGYVGSTPLAMGSWTDGQPDPGALALISRLSCKRAGARFRTRGIDDDGNVANFVETETILTVGAMCVSYTQVRGSVPLFWQQPQQGLGTLQQKVELTRPPQATQPAFDKHFMGLLEQYEAVHAINLLGTKDAEAMLSSAYSDHFGALRSSLKAIAGSAPPDTHPTADDLVYTSYDFHAVVRLGGHDAVRQDLAVMHAVNRSVDKFDITAIDATTGEVVEYQHGVFRTNCLDCLDRTNYVQEVMSTISLRRFLSAHGSVLLNSPTLWSAHRELWADNGDRLSKTYAGTGALNTSATRTGRKTFAGLLSDATKSVGRAYINNFQDKGKQTAIDMLLGLMAGQRPVILFDPVGDSIHSALVARKSEYSVPRNLVIFSGTWNVNGKAANEPLDPWLFPHGTPKADIYAIAFQEIVELTPQQIVVTDPAKKRAWEGYIMDTFAQNSAPQEYILMRSEQLVGTALMVVVKSALLPAIRNVEYADKKTGLQGLSGNKGGVGVRFNCFDSTICLMTCHLAAGQSNYADRNADYRTIDNGLHFLRGKTIDSHDIVVWAADFEARELATTDQLDALVSADQLTFARDEGEVFNGYSEGPLTFRPTYKYDNGTDVYDSSEKQRIPSWTDRVLYKGAGVHLRAYSCADLRTSDHRPVYAVLEVTIAEVDEAQKARIADELTRKARSRTGSAKLDARVEQAAQGGVKSLVKEFTSVSLHPTPTPSPRPVPPLVSRDSKPGKPKASSTDATLNALNSAYARLGVPPPLPARNGAASATITTTPASPQQATPYETRRKPPPPRPTDFGKIGLPQDASPEITPVATGDFVLVPSPKRVAAPLLPMRQQSGSSFMSTHSAPPALPARPTGRARWTWTRPPPSGLWIPAQPDNVKPAVPNRLNKPAPVGATAAATPSASVPAPAPASVPAPAAATTTAPASAKHPPPPLKPKPTSPSSSVNATSASSAAVSGPVTSSSSTTSINTTTSSAATTSTATSPAKPPARPIVPAKPAALSPTSPTATGTGTGTATSPVASAPKLAPKPSGLKGKTLTM</sequence>
<accession>A0A427XGN2</accession>
<name>A0A427XGN2_9TREE</name>
<evidence type="ECO:0000256" key="5">
    <source>
        <dbReference type="SAM" id="MobiDB-lite"/>
    </source>
</evidence>
<dbReference type="SUPFAM" id="SSF56219">
    <property type="entry name" value="DNase I-like"/>
    <property type="match status" value="1"/>
</dbReference>
<feature type="region of interest" description="Disordered" evidence="5">
    <location>
        <begin position="955"/>
        <end position="988"/>
    </location>
</feature>
<feature type="region of interest" description="Disordered" evidence="5">
    <location>
        <begin position="1002"/>
        <end position="1054"/>
    </location>
</feature>
<dbReference type="GO" id="GO:0016020">
    <property type="term" value="C:membrane"/>
    <property type="evidence" value="ECO:0007669"/>
    <property type="project" value="TreeGrafter"/>
</dbReference>
<evidence type="ECO:0000256" key="4">
    <source>
        <dbReference type="ARBA" id="ARBA00022801"/>
    </source>
</evidence>